<keyword evidence="1" id="KW-0333">Golgi apparatus</keyword>
<feature type="non-terminal residue" evidence="3">
    <location>
        <position position="266"/>
    </location>
</feature>
<dbReference type="PANTHER" id="PTHR22902">
    <property type="entry name" value="SESQUIPEDALIAN"/>
    <property type="match status" value="1"/>
</dbReference>
<keyword evidence="4" id="KW-1185">Reference proteome</keyword>
<evidence type="ECO:0000256" key="1">
    <source>
        <dbReference type="RuleBase" id="RU369082"/>
    </source>
</evidence>
<protein>
    <recommendedName>
        <fullName evidence="1">Sesquipedalian</fullName>
        <shortName evidence="1">Ses</shortName>
    </recommendedName>
    <alternativeName>
        <fullName evidence="1">PH domain-containing endocytic trafficking adaptor</fullName>
    </alternativeName>
</protein>
<sequence length="266" mass="29237">DPGEVIHPTPITWLSSRFPEVGRAIPAEVTVVPVPSIQARSFLSPLLSPACPQGSRSDWTTMKLHRKSVLSFFHGYRTQAPDREGILLKKGARNTSYQRRWFVLRGNLLFYLGHQADRTPLGLILLENCQVEPRLGATEPYAFTILTPGVEGTEGGRAYKLAAENQEELGAWLRALAGASWRPLVVLLPPLEAQYRELCQAAGQEPSSPPEDCGFLATLGPPSSFQELHERFGKEIRVLQVVCRGLQSSDDRGGRSQAKGAQALNS</sequence>
<dbReference type="AlphaFoldDB" id="A0A6G1B2P6"/>
<feature type="non-terminal residue" evidence="3">
    <location>
        <position position="1"/>
    </location>
</feature>
<reference evidence="3 4" key="1">
    <citation type="submission" date="2019-11" db="EMBL/GenBank/DDBJ databases">
        <authorList>
            <person name="Yang C."/>
            <person name="Li F."/>
        </authorList>
    </citation>
    <scope>NUCLEOTIDE SEQUENCE [LARGE SCALE GENOMIC DNA]</scope>
    <source>
        <strain evidence="3">KB4526</strain>
        <tissue evidence="3">Muscle</tissue>
    </source>
</reference>
<comment type="subcellular location">
    <subcellularLocation>
        <location evidence="1">Early endosome</location>
    </subcellularLocation>
    <subcellularLocation>
        <location evidence="1">Recycling endosome</location>
    </subcellularLocation>
    <subcellularLocation>
        <location evidence="1">Golgi apparatus</location>
        <location evidence="1">trans-Golgi network</location>
    </subcellularLocation>
    <subcellularLocation>
        <location evidence="1">Cytoplasmic vesicle</location>
        <location evidence="1">Clathrin-coated vesicle</location>
    </subcellularLocation>
</comment>
<dbReference type="GO" id="GO:0030136">
    <property type="term" value="C:clathrin-coated vesicle"/>
    <property type="evidence" value="ECO:0007669"/>
    <property type="project" value="UniProtKB-SubCell"/>
</dbReference>
<dbReference type="EMBL" id="VOAJ01002542">
    <property type="protein sequence ID" value="KAF0882196.1"/>
    <property type="molecule type" value="Genomic_DNA"/>
</dbReference>
<dbReference type="SUPFAM" id="SSF50729">
    <property type="entry name" value="PH domain-like"/>
    <property type="match status" value="1"/>
</dbReference>
<comment type="similarity">
    <text evidence="1">Belongs to the sesquipedalian family.</text>
</comment>
<gene>
    <name evidence="3" type="primary">Fam109a</name>
    <name evidence="3" type="ORF">FOF47_R08001</name>
</gene>
<dbReference type="FunFam" id="2.30.29.30:FF:000540">
    <property type="entry name" value="sesquipedalian-1-like"/>
    <property type="match status" value="1"/>
</dbReference>
<keyword evidence="1" id="KW-0967">Endosome</keyword>
<dbReference type="GO" id="GO:0055037">
    <property type="term" value="C:recycling endosome"/>
    <property type="evidence" value="ECO:0007669"/>
    <property type="project" value="UniProtKB-SubCell"/>
</dbReference>
<keyword evidence="1" id="KW-0968">Cytoplasmic vesicle</keyword>
<dbReference type="GO" id="GO:0042147">
    <property type="term" value="P:retrograde transport, endosome to Golgi"/>
    <property type="evidence" value="ECO:0007669"/>
    <property type="project" value="UniProtKB-UniRule"/>
</dbReference>
<dbReference type="Gene3D" id="2.30.29.30">
    <property type="entry name" value="Pleckstrin-homology domain (PH domain)/Phosphotyrosine-binding domain (PTB)"/>
    <property type="match status" value="1"/>
</dbReference>
<name>A0A6G1B2P6_CROCR</name>
<evidence type="ECO:0000259" key="2">
    <source>
        <dbReference type="PROSITE" id="PS50003"/>
    </source>
</evidence>
<comment type="caution">
    <text evidence="3">The sequence shown here is derived from an EMBL/GenBank/DDBJ whole genome shotgun (WGS) entry which is preliminary data.</text>
</comment>
<dbReference type="GO" id="GO:0007032">
    <property type="term" value="P:endosome organization"/>
    <property type="evidence" value="ECO:0007669"/>
    <property type="project" value="UniProtKB-UniRule"/>
</dbReference>
<accession>A0A6G1B2P6</accession>
<comment type="function">
    <text evidence="1">Plays a role in endocytic trafficking. Required for receptor recycling from endosomes, both to the trans-Golgi network and the plasma membrane.</text>
</comment>
<dbReference type="InterPro" id="IPR011993">
    <property type="entry name" value="PH-like_dom_sf"/>
</dbReference>
<dbReference type="Pfam" id="PF00169">
    <property type="entry name" value="PH"/>
    <property type="match status" value="1"/>
</dbReference>
<dbReference type="GO" id="GO:0005829">
    <property type="term" value="C:cytosol"/>
    <property type="evidence" value="ECO:0007669"/>
    <property type="project" value="GOC"/>
</dbReference>
<keyword evidence="1" id="KW-0597">Phosphoprotein</keyword>
<dbReference type="PANTHER" id="PTHR22902:SF17">
    <property type="entry name" value="SESQUIPEDALIAN-1"/>
    <property type="match status" value="1"/>
</dbReference>
<dbReference type="InterPro" id="IPR045188">
    <property type="entry name" value="Boi1/Boi2-like"/>
</dbReference>
<feature type="domain" description="PH" evidence="2">
    <location>
        <begin position="80"/>
        <end position="181"/>
    </location>
</feature>
<dbReference type="GO" id="GO:0001881">
    <property type="term" value="P:receptor recycling"/>
    <property type="evidence" value="ECO:0007669"/>
    <property type="project" value="UniProtKB-UniRule"/>
</dbReference>
<dbReference type="GO" id="GO:0005769">
    <property type="term" value="C:early endosome"/>
    <property type="evidence" value="ECO:0007669"/>
    <property type="project" value="UniProtKB-SubCell"/>
</dbReference>
<dbReference type="Proteomes" id="UP000475037">
    <property type="component" value="Unassembled WGS sequence"/>
</dbReference>
<dbReference type="InterPro" id="IPR001849">
    <property type="entry name" value="PH_domain"/>
</dbReference>
<evidence type="ECO:0000313" key="4">
    <source>
        <dbReference type="Proteomes" id="UP000475037"/>
    </source>
</evidence>
<proteinExistence type="inferred from homology"/>
<organism evidence="3 4">
    <name type="scientific">Crocuta crocuta</name>
    <name type="common">Spotted hyena</name>
    <dbReference type="NCBI Taxonomy" id="9678"/>
    <lineage>
        <taxon>Eukaryota</taxon>
        <taxon>Metazoa</taxon>
        <taxon>Chordata</taxon>
        <taxon>Craniata</taxon>
        <taxon>Vertebrata</taxon>
        <taxon>Euteleostomi</taxon>
        <taxon>Mammalia</taxon>
        <taxon>Eutheria</taxon>
        <taxon>Laurasiatheria</taxon>
        <taxon>Carnivora</taxon>
        <taxon>Feliformia</taxon>
        <taxon>Hyaenidae</taxon>
        <taxon>Crocuta</taxon>
    </lineage>
</organism>
<dbReference type="SMART" id="SM00233">
    <property type="entry name" value="PH"/>
    <property type="match status" value="1"/>
</dbReference>
<dbReference type="GO" id="GO:0005802">
    <property type="term" value="C:trans-Golgi network"/>
    <property type="evidence" value="ECO:0007669"/>
    <property type="project" value="UniProtKB-UniRule"/>
</dbReference>
<dbReference type="PROSITE" id="PS50003">
    <property type="entry name" value="PH_DOMAIN"/>
    <property type="match status" value="1"/>
</dbReference>
<evidence type="ECO:0000313" key="3">
    <source>
        <dbReference type="EMBL" id="KAF0882196.1"/>
    </source>
</evidence>
<comment type="subunit">
    <text evidence="1">Forms homodimers and heterodimers with PHETA. Interacts with OCRL and INPP5B.</text>
</comment>